<feature type="coiled-coil region" evidence="4">
    <location>
        <begin position="159"/>
        <end position="186"/>
    </location>
</feature>
<dbReference type="Proteomes" id="UP000229342">
    <property type="component" value="Unassembled WGS sequence"/>
</dbReference>
<evidence type="ECO:0000256" key="4">
    <source>
        <dbReference type="SAM" id="Coils"/>
    </source>
</evidence>
<dbReference type="CDD" id="cd17251">
    <property type="entry name" value="RMtype1_S_HinAWORF1578P-TRD2-CR2_like"/>
    <property type="match status" value="1"/>
</dbReference>
<evidence type="ECO:0000256" key="2">
    <source>
        <dbReference type="ARBA" id="ARBA00022747"/>
    </source>
</evidence>
<dbReference type="InterPro" id="IPR000055">
    <property type="entry name" value="Restrct_endonuc_typeI_TRD"/>
</dbReference>
<dbReference type="PANTHER" id="PTHR30408:SF13">
    <property type="entry name" value="TYPE I RESTRICTION ENZYME HINDI SPECIFICITY SUBUNIT"/>
    <property type="match status" value="1"/>
</dbReference>
<proteinExistence type="inferred from homology"/>
<reference evidence="6 7" key="1">
    <citation type="submission" date="2017-09" db="EMBL/GenBank/DDBJ databases">
        <title>Depth-based differentiation of microbial function through sediment-hosted aquifers and enrichment of novel symbionts in the deep terrestrial subsurface.</title>
        <authorList>
            <person name="Probst A.J."/>
            <person name="Ladd B."/>
            <person name="Jarett J.K."/>
            <person name="Geller-Mcgrath D.E."/>
            <person name="Sieber C.M."/>
            <person name="Emerson J.B."/>
            <person name="Anantharaman K."/>
            <person name="Thomas B.C."/>
            <person name="Malmstrom R."/>
            <person name="Stieglmeier M."/>
            <person name="Klingl A."/>
            <person name="Woyke T."/>
            <person name="Ryan C.M."/>
            <person name="Banfield J.F."/>
        </authorList>
    </citation>
    <scope>NUCLEOTIDE SEQUENCE [LARGE SCALE GENOMIC DNA]</scope>
    <source>
        <strain evidence="6">CG11_big_fil_rev_8_21_14_0_20_46_11</strain>
    </source>
</reference>
<sequence>MTTFQKVKLGDLIEKKIKVEIKKGLEYSFVPMENVSPGSKYPKTIETKVFTGSGSKFADSDTLFARITPCLQNKKIAKVKNLKNGVGFGSTEFFILRAKKDLADSDYLHYITRQDDLINTAILSMTGASGRQRANMESINEFEVEIPDLPTQTRIASVLSAYDDLIENNEKRIKRLEEMAQLLYTEWFVKFKFPGYEKVKMLDSGTEYGKIPEGWEVKKLNAIGKAVTGKTPPTGNLDNFDGEVLFIKTPDIHGNIFVIKTEQTLSSAGSQLQASKLLPEKTVFVSCIGTLGVVGITAKPSQTNQQINALVLNDKSDYIFFYFFAKSLKPLLIGLGSNGATMGNVNKDKFENIQLLYPDKKTRQSFFDRTSEMFDEMLTLQQRNEILSQTRDLLIPQLVTGKRELK</sequence>
<feature type="domain" description="Type I restriction modification DNA specificity" evidence="5">
    <location>
        <begin position="3"/>
        <end position="178"/>
    </location>
</feature>
<comment type="similarity">
    <text evidence="1">Belongs to the type-I restriction system S methylase family.</text>
</comment>
<dbReference type="SUPFAM" id="SSF116734">
    <property type="entry name" value="DNA methylase specificity domain"/>
    <property type="match status" value="2"/>
</dbReference>
<dbReference type="CDD" id="cd17260">
    <property type="entry name" value="RMtype1_S_EcoEI-TRD1-CR1_like"/>
    <property type="match status" value="1"/>
</dbReference>
<evidence type="ECO:0000259" key="5">
    <source>
        <dbReference type="Pfam" id="PF01420"/>
    </source>
</evidence>
<dbReference type="AlphaFoldDB" id="A0A2H0KCL4"/>
<organism evidence="6 7">
    <name type="scientific">Candidatus Taylorbacteria bacterium CG11_big_fil_rev_8_21_14_0_20_46_11</name>
    <dbReference type="NCBI Taxonomy" id="1975025"/>
    <lineage>
        <taxon>Bacteria</taxon>
        <taxon>Candidatus Tayloriibacteriota</taxon>
    </lineage>
</organism>
<comment type="caution">
    <text evidence="6">The sequence shown here is derived from an EMBL/GenBank/DDBJ whole genome shotgun (WGS) entry which is preliminary data.</text>
</comment>
<name>A0A2H0KCL4_9BACT</name>
<evidence type="ECO:0000256" key="3">
    <source>
        <dbReference type="ARBA" id="ARBA00023125"/>
    </source>
</evidence>
<evidence type="ECO:0000256" key="1">
    <source>
        <dbReference type="ARBA" id="ARBA00010923"/>
    </source>
</evidence>
<dbReference type="InterPro" id="IPR044946">
    <property type="entry name" value="Restrct_endonuc_typeI_TRD_sf"/>
</dbReference>
<gene>
    <name evidence="6" type="ORF">COV91_01415</name>
</gene>
<protein>
    <recommendedName>
        <fullName evidence="5">Type I restriction modification DNA specificity domain-containing protein</fullName>
    </recommendedName>
</protein>
<dbReference type="Gene3D" id="3.90.220.20">
    <property type="entry name" value="DNA methylase specificity domains"/>
    <property type="match status" value="2"/>
</dbReference>
<evidence type="ECO:0000313" key="6">
    <source>
        <dbReference type="EMBL" id="PIQ68965.1"/>
    </source>
</evidence>
<feature type="domain" description="Type I restriction modification DNA specificity" evidence="5">
    <location>
        <begin position="212"/>
        <end position="386"/>
    </location>
</feature>
<dbReference type="GO" id="GO:0009307">
    <property type="term" value="P:DNA restriction-modification system"/>
    <property type="evidence" value="ECO:0007669"/>
    <property type="project" value="UniProtKB-KW"/>
</dbReference>
<dbReference type="Pfam" id="PF01420">
    <property type="entry name" value="Methylase_S"/>
    <property type="match status" value="2"/>
</dbReference>
<accession>A0A2H0KCL4</accession>
<dbReference type="PANTHER" id="PTHR30408">
    <property type="entry name" value="TYPE-1 RESTRICTION ENZYME ECOKI SPECIFICITY PROTEIN"/>
    <property type="match status" value="1"/>
</dbReference>
<keyword evidence="3" id="KW-0238">DNA-binding</keyword>
<dbReference type="Gene3D" id="1.10.287.1120">
    <property type="entry name" value="Bipartite methylase S protein"/>
    <property type="match status" value="1"/>
</dbReference>
<dbReference type="EMBL" id="PCVG01000017">
    <property type="protein sequence ID" value="PIQ68965.1"/>
    <property type="molecule type" value="Genomic_DNA"/>
</dbReference>
<evidence type="ECO:0000313" key="7">
    <source>
        <dbReference type="Proteomes" id="UP000229342"/>
    </source>
</evidence>
<keyword evidence="2" id="KW-0680">Restriction system</keyword>
<dbReference type="InterPro" id="IPR052021">
    <property type="entry name" value="Type-I_RS_S_subunit"/>
</dbReference>
<dbReference type="GO" id="GO:0003677">
    <property type="term" value="F:DNA binding"/>
    <property type="evidence" value="ECO:0007669"/>
    <property type="project" value="UniProtKB-KW"/>
</dbReference>
<keyword evidence="4" id="KW-0175">Coiled coil</keyword>